<organism evidence="2 3">
    <name type="scientific">Entomobacter blattae</name>
    <dbReference type="NCBI Taxonomy" id="2762277"/>
    <lineage>
        <taxon>Bacteria</taxon>
        <taxon>Pseudomonadati</taxon>
        <taxon>Pseudomonadota</taxon>
        <taxon>Alphaproteobacteria</taxon>
        <taxon>Acetobacterales</taxon>
        <taxon>Acetobacteraceae</taxon>
        <taxon>Entomobacter</taxon>
    </lineage>
</organism>
<reference evidence="2 3" key="1">
    <citation type="submission" date="2020-08" db="EMBL/GenBank/DDBJ databases">
        <title>Complete genome sequence of Entomobacter blattae G55GP.</title>
        <authorList>
            <person name="Poehlein A."/>
            <person name="Guzman J."/>
            <person name="Daniel R."/>
            <person name="Vilcinskas A."/>
        </authorList>
    </citation>
    <scope>NUCLEOTIDE SEQUENCE [LARGE SCALE GENOMIC DNA]</scope>
    <source>
        <strain evidence="2 3">G55GP</strain>
    </source>
</reference>
<evidence type="ECO:0000313" key="3">
    <source>
        <dbReference type="Proteomes" id="UP000516349"/>
    </source>
</evidence>
<evidence type="ECO:0000313" key="2">
    <source>
        <dbReference type="EMBL" id="QNT78198.1"/>
    </source>
</evidence>
<keyword evidence="3" id="KW-1185">Reference proteome</keyword>
<dbReference type="Proteomes" id="UP000516349">
    <property type="component" value="Chromosome"/>
</dbReference>
<dbReference type="KEGG" id="ebla:JGUZn3_09670"/>
<dbReference type="SUPFAM" id="SSF101386">
    <property type="entry name" value="all-alpha NTP pyrophosphatases"/>
    <property type="match status" value="1"/>
</dbReference>
<proteinExistence type="predicted"/>
<name>A0A7H1NQY8_9PROT</name>
<dbReference type="EMBL" id="CP060244">
    <property type="protein sequence ID" value="QNT78198.1"/>
    <property type="molecule type" value="Genomic_DNA"/>
</dbReference>
<dbReference type="RefSeq" id="WP_203414544.1">
    <property type="nucleotide sequence ID" value="NZ_CP060244.1"/>
</dbReference>
<evidence type="ECO:0000256" key="1">
    <source>
        <dbReference type="SAM" id="MobiDB-lite"/>
    </source>
</evidence>
<gene>
    <name evidence="2" type="ORF">JGUZn3_09670</name>
</gene>
<feature type="region of interest" description="Disordered" evidence="1">
    <location>
        <begin position="1"/>
        <end position="26"/>
    </location>
</feature>
<accession>A0A7H1NQY8</accession>
<protein>
    <submittedName>
        <fullName evidence="2">Uncharacterized protein</fullName>
    </submittedName>
</protein>
<sequence length="135" mass="14879">MTQPPSSHSPKAGSKQPKSQQAPMSGKVLTAKEAFNLLGHYHKQRSSHAPPAAAKHCTASIVAFVAEDHARLKKESAAFLEQLFLIWQNAGIDPEKIWKELKRRETLGGLLVSLNKKITTRKIPGQLKTHSTKLP</sequence>
<dbReference type="AlphaFoldDB" id="A0A7H1NQY8"/>